<evidence type="ECO:0000256" key="1">
    <source>
        <dbReference type="ARBA" id="ARBA00007953"/>
    </source>
</evidence>
<dbReference type="NCBIfam" id="TIGR00094">
    <property type="entry name" value="tRNA_TruD_broad"/>
    <property type="match status" value="1"/>
</dbReference>
<proteinExistence type="inferred from homology"/>
<dbReference type="Proteomes" id="UP001067231">
    <property type="component" value="Unassembled WGS sequence"/>
</dbReference>
<gene>
    <name evidence="5" type="ORF">OJ253_2420</name>
</gene>
<dbReference type="Gene3D" id="3.30.2350.20">
    <property type="entry name" value="TruD, catalytic domain"/>
    <property type="match status" value="2"/>
</dbReference>
<evidence type="ECO:0000313" key="5">
    <source>
        <dbReference type="EMBL" id="KAJ1607300.1"/>
    </source>
</evidence>
<sequence>MQNQMYHGYGIDEFIRTPGIRLRGVIKKYFEDFHVHEIKRNGDVCSLLTIRNKHDIIKEIQERKKILSGDNILKSSSISINPELIYKLESIGVSQYDVNNIITFINILGEIKRLSSNCLLNNRIFKLDSRGRLTNKFELNIKLYCFTPDKISYEDRILSSYLNDKPENNQDSINIQKEKRKKFHNLIKEYIPFVTSQTTECLNNANILNEAKTFQYKDISISEEIFDEISKFVKIEELELECLEGLGRQILSHDPKVRKFDRIVLRPSNNYIYSLRDAKKNTSPKDDVNNSPKDEVVLDTSPSYKKQRILEHDMELNTTTRANIVLGNHDRWDPNIPDYIHFTIYKENRDTLDAINSISKCLRRNHKSFGVAGLKDRRGITVQRVSAYRVSESQLIYSTASKNWDRNIRISEFKYENQQINIGDLNGNLFHVVIRDLKTLDIHSNESNNENLTLENIEELVREIRSSGFINYFGLQRFGTSEIPTYKIGISLVKKEWKKAFYLILGFDEEMMTSYSTEKKEIYRQILCEDFGEYQKKLTNHSYLEKLILNGFISIKKRKTNCGIISESKEDIYRESINSLPKNSYSLYLHSLQSLFFNIIASERIRKYGKKPVIGDLVMLSDIDKCCYDDDDMHPINEKNIMILEKQSDLEKFSMQDVLLTLPGDDVVYPPILRERYDELMKNFLGFTTQENGMGVVGGYRKIIVIPDYINYIALNIDEQLDGNKKFPNSKVILSDLDILTTYPELKQILGKPEPVLSPNILEFRCDSKDSQLNTIVFSCRLPKSSYVTMALRELLGNHPTEKQ</sequence>
<dbReference type="AlphaFoldDB" id="A0A9D5DLP1"/>
<dbReference type="GO" id="GO:0003723">
    <property type="term" value="F:RNA binding"/>
    <property type="evidence" value="ECO:0007669"/>
    <property type="project" value="InterPro"/>
</dbReference>
<dbReference type="PANTHER" id="PTHR13326">
    <property type="entry name" value="TRNA PSEUDOURIDINE SYNTHASE D"/>
    <property type="match status" value="1"/>
</dbReference>
<keyword evidence="3" id="KW-0413">Isomerase</keyword>
<dbReference type="GO" id="GO:0009982">
    <property type="term" value="F:pseudouridine synthase activity"/>
    <property type="evidence" value="ECO:0007669"/>
    <property type="project" value="InterPro"/>
</dbReference>
<keyword evidence="2" id="KW-0819">tRNA processing</keyword>
<dbReference type="EMBL" id="JAPCXC010000059">
    <property type="protein sequence ID" value="KAJ1607300.1"/>
    <property type="molecule type" value="Genomic_DNA"/>
</dbReference>
<dbReference type="CDD" id="cd02576">
    <property type="entry name" value="PseudoU_synth_ScPUS7"/>
    <property type="match status" value="1"/>
</dbReference>
<dbReference type="PROSITE" id="PS50984">
    <property type="entry name" value="TRUD"/>
    <property type="match status" value="1"/>
</dbReference>
<evidence type="ECO:0000256" key="3">
    <source>
        <dbReference type="ARBA" id="ARBA00023235"/>
    </source>
</evidence>
<dbReference type="InterPro" id="IPR001656">
    <property type="entry name" value="PsdUridine_synth_TruD"/>
</dbReference>
<dbReference type="InterPro" id="IPR020103">
    <property type="entry name" value="PsdUridine_synth_cat_dom_sf"/>
</dbReference>
<dbReference type="PANTHER" id="PTHR13326:SF21">
    <property type="entry name" value="PSEUDOURIDYLATE SYNTHASE PUS7L"/>
    <property type="match status" value="1"/>
</dbReference>
<comment type="caution">
    <text evidence="5">The sequence shown here is derived from an EMBL/GenBank/DDBJ whole genome shotgun (WGS) entry which is preliminary data.</text>
</comment>
<feature type="domain" description="TRUD" evidence="4">
    <location>
        <begin position="468"/>
        <end position="706"/>
    </location>
</feature>
<comment type="similarity">
    <text evidence="1">Belongs to the pseudouridine synthase TruD family.</text>
</comment>
<dbReference type="SUPFAM" id="SSF55120">
    <property type="entry name" value="Pseudouridine synthase"/>
    <property type="match status" value="1"/>
</dbReference>
<organism evidence="5">
    <name type="scientific">Cryptosporidium canis</name>
    <dbReference type="NCBI Taxonomy" id="195482"/>
    <lineage>
        <taxon>Eukaryota</taxon>
        <taxon>Sar</taxon>
        <taxon>Alveolata</taxon>
        <taxon>Apicomplexa</taxon>
        <taxon>Conoidasida</taxon>
        <taxon>Coccidia</taxon>
        <taxon>Eucoccidiorida</taxon>
        <taxon>Eimeriorina</taxon>
        <taxon>Cryptosporidiidae</taxon>
        <taxon>Cryptosporidium</taxon>
    </lineage>
</organism>
<dbReference type="InterPro" id="IPR011760">
    <property type="entry name" value="PsdUridine_synth_TruD_insert"/>
</dbReference>
<reference evidence="5" key="1">
    <citation type="submission" date="2022-10" db="EMBL/GenBank/DDBJ databases">
        <title>Adaptive evolution leads to modifications in subtelomeric GC content in a zoonotic Cryptosporidium species.</title>
        <authorList>
            <person name="Li J."/>
            <person name="Feng Y."/>
            <person name="Xiao L."/>
        </authorList>
    </citation>
    <scope>NUCLEOTIDE SEQUENCE</scope>
    <source>
        <strain evidence="5">33844</strain>
    </source>
</reference>
<dbReference type="GO" id="GO:0001522">
    <property type="term" value="P:pseudouridine synthesis"/>
    <property type="evidence" value="ECO:0007669"/>
    <property type="project" value="InterPro"/>
</dbReference>
<protein>
    <recommendedName>
        <fullName evidence="4">TRUD domain-containing protein</fullName>
    </recommendedName>
</protein>
<dbReference type="PROSITE" id="PS01268">
    <property type="entry name" value="UPF0024"/>
    <property type="match status" value="1"/>
</dbReference>
<dbReference type="GO" id="GO:0008033">
    <property type="term" value="P:tRNA processing"/>
    <property type="evidence" value="ECO:0007669"/>
    <property type="project" value="UniProtKB-KW"/>
</dbReference>
<accession>A0A9D5DLP1</accession>
<dbReference type="OrthoDB" id="447290at2759"/>
<dbReference type="InterPro" id="IPR020119">
    <property type="entry name" value="PsdUridine_synth_TruD_CS"/>
</dbReference>
<name>A0A9D5DLP1_9CRYT</name>
<evidence type="ECO:0000256" key="2">
    <source>
        <dbReference type="ARBA" id="ARBA00022694"/>
    </source>
</evidence>
<dbReference type="InterPro" id="IPR042214">
    <property type="entry name" value="TruD_catalytic"/>
</dbReference>
<dbReference type="PIRSF" id="PIRSF037016">
    <property type="entry name" value="Pseudouridin_synth_euk_prd"/>
    <property type="match status" value="1"/>
</dbReference>
<evidence type="ECO:0000259" key="4">
    <source>
        <dbReference type="PROSITE" id="PS50984"/>
    </source>
</evidence>
<dbReference type="GO" id="GO:0005634">
    <property type="term" value="C:nucleus"/>
    <property type="evidence" value="ECO:0007669"/>
    <property type="project" value="TreeGrafter"/>
</dbReference>
<dbReference type="Pfam" id="PF01142">
    <property type="entry name" value="TruD"/>
    <property type="match status" value="1"/>
</dbReference>